<keyword evidence="7" id="KW-1185">Reference proteome</keyword>
<dbReference type="SMART" id="SM00479">
    <property type="entry name" value="EXOIII"/>
    <property type="match status" value="1"/>
</dbReference>
<dbReference type="NCBIfam" id="NF003765">
    <property type="entry name" value="PRK05359.1"/>
    <property type="match status" value="1"/>
</dbReference>
<dbReference type="FunFam" id="3.30.420.10:FF:000003">
    <property type="entry name" value="Oligoribonuclease"/>
    <property type="match status" value="1"/>
</dbReference>
<accession>A0AAW2ZP81</accession>
<gene>
    <name evidence="6" type="ORF">AKO1_009961</name>
</gene>
<dbReference type="GO" id="GO:0000175">
    <property type="term" value="F:3'-5'-RNA exonuclease activity"/>
    <property type="evidence" value="ECO:0007669"/>
    <property type="project" value="InterPro"/>
</dbReference>
<sequence length="259" mass="30100">MYRGCVRIGEILSPFKIKKIDPMAQIVSNEMSKMLGNSVPQLKSSVKQPLIDERYFKMAAENPYISSNIKSGINSNAVNLTGSDNIAWVDCEMSGLDPNHHKILEICMVITDSNLNLIAEHETITIHQNEEVISEFNDWCKKQHQESGLTDRVRQSSYTNEQAELDLLQFARRFCAPKRTCLAGNTVYMDKMFLQTCMPNLNDYFHYRVIDVSSISELSKRWRSDLHRKSPNKSNQHRARIDIYESIRELMYYKENFFK</sequence>
<dbReference type="Pfam" id="PF00929">
    <property type="entry name" value="RNase_T"/>
    <property type="match status" value="1"/>
</dbReference>
<keyword evidence="3" id="KW-0378">Hydrolase</keyword>
<evidence type="ECO:0000256" key="1">
    <source>
        <dbReference type="ARBA" id="ARBA00009921"/>
    </source>
</evidence>
<dbReference type="EMBL" id="JAOPGA020001779">
    <property type="protein sequence ID" value="KAL0491248.1"/>
    <property type="molecule type" value="Genomic_DNA"/>
</dbReference>
<dbReference type="CDD" id="cd06135">
    <property type="entry name" value="Orn"/>
    <property type="match status" value="1"/>
</dbReference>
<dbReference type="Proteomes" id="UP001431209">
    <property type="component" value="Unassembled WGS sequence"/>
</dbReference>
<evidence type="ECO:0000256" key="2">
    <source>
        <dbReference type="ARBA" id="ARBA00022722"/>
    </source>
</evidence>
<proteinExistence type="inferred from homology"/>
<evidence type="ECO:0000256" key="3">
    <source>
        <dbReference type="ARBA" id="ARBA00022801"/>
    </source>
</evidence>
<dbReference type="InterPro" id="IPR013520">
    <property type="entry name" value="Ribonucl_H"/>
</dbReference>
<dbReference type="InterPro" id="IPR012337">
    <property type="entry name" value="RNaseH-like_sf"/>
</dbReference>
<evidence type="ECO:0000259" key="5">
    <source>
        <dbReference type="SMART" id="SM00479"/>
    </source>
</evidence>
<dbReference type="Gene3D" id="3.30.420.10">
    <property type="entry name" value="Ribonuclease H-like superfamily/Ribonuclease H"/>
    <property type="match status" value="1"/>
</dbReference>
<evidence type="ECO:0000313" key="6">
    <source>
        <dbReference type="EMBL" id="KAL0491248.1"/>
    </source>
</evidence>
<name>A0AAW2ZP81_9EUKA</name>
<keyword evidence="4" id="KW-0269">Exonuclease</keyword>
<keyword evidence="2" id="KW-0540">Nuclease</keyword>
<reference evidence="6 7" key="1">
    <citation type="submission" date="2024-03" db="EMBL/GenBank/DDBJ databases">
        <title>The Acrasis kona genome and developmental transcriptomes reveal deep origins of eukaryotic multicellular pathways.</title>
        <authorList>
            <person name="Sheikh S."/>
            <person name="Fu C.-J."/>
            <person name="Brown M.W."/>
            <person name="Baldauf S.L."/>
        </authorList>
    </citation>
    <scope>NUCLEOTIDE SEQUENCE [LARGE SCALE GENOMIC DNA]</scope>
    <source>
        <strain evidence="6 7">ATCC MYA-3509</strain>
    </source>
</reference>
<evidence type="ECO:0000256" key="4">
    <source>
        <dbReference type="ARBA" id="ARBA00022839"/>
    </source>
</evidence>
<dbReference type="PANTHER" id="PTHR11046:SF0">
    <property type="entry name" value="OLIGORIBONUCLEASE, MITOCHONDRIAL"/>
    <property type="match status" value="1"/>
</dbReference>
<feature type="domain" description="Exonuclease" evidence="5">
    <location>
        <begin position="85"/>
        <end position="259"/>
    </location>
</feature>
<evidence type="ECO:0000313" key="7">
    <source>
        <dbReference type="Proteomes" id="UP001431209"/>
    </source>
</evidence>
<dbReference type="GO" id="GO:0005739">
    <property type="term" value="C:mitochondrion"/>
    <property type="evidence" value="ECO:0007669"/>
    <property type="project" value="TreeGrafter"/>
</dbReference>
<dbReference type="PANTHER" id="PTHR11046">
    <property type="entry name" value="OLIGORIBONUCLEASE, MITOCHONDRIAL"/>
    <property type="match status" value="1"/>
</dbReference>
<organism evidence="6 7">
    <name type="scientific">Acrasis kona</name>
    <dbReference type="NCBI Taxonomy" id="1008807"/>
    <lineage>
        <taxon>Eukaryota</taxon>
        <taxon>Discoba</taxon>
        <taxon>Heterolobosea</taxon>
        <taxon>Tetramitia</taxon>
        <taxon>Eutetramitia</taxon>
        <taxon>Acrasidae</taxon>
        <taxon>Acrasis</taxon>
    </lineage>
</organism>
<comment type="similarity">
    <text evidence="1">Belongs to the oligoribonuclease family.</text>
</comment>
<dbReference type="InterPro" id="IPR022894">
    <property type="entry name" value="Oligoribonuclease"/>
</dbReference>
<dbReference type="InterPro" id="IPR036397">
    <property type="entry name" value="RNaseH_sf"/>
</dbReference>
<dbReference type="GO" id="GO:0003676">
    <property type="term" value="F:nucleic acid binding"/>
    <property type="evidence" value="ECO:0007669"/>
    <property type="project" value="InterPro"/>
</dbReference>
<protein>
    <submittedName>
        <fullName evidence="6">Oligoribonuclease</fullName>
    </submittedName>
</protein>
<comment type="caution">
    <text evidence="6">The sequence shown here is derived from an EMBL/GenBank/DDBJ whole genome shotgun (WGS) entry which is preliminary data.</text>
</comment>
<dbReference type="SUPFAM" id="SSF53098">
    <property type="entry name" value="Ribonuclease H-like"/>
    <property type="match status" value="1"/>
</dbReference>
<dbReference type="AlphaFoldDB" id="A0AAW2ZP81"/>